<dbReference type="Pfam" id="PF01927">
    <property type="entry name" value="Mut7-C"/>
    <property type="match status" value="1"/>
</dbReference>
<dbReference type="RefSeq" id="WP_190449465.1">
    <property type="nucleotide sequence ID" value="NZ_JAMPLM010000076.1"/>
</dbReference>
<dbReference type="SUPFAM" id="SSF54285">
    <property type="entry name" value="MoaD/ThiS"/>
    <property type="match status" value="1"/>
</dbReference>
<sequence>MSHAFFRFYGNLNDFLPPKHRQVELTRDIKEQGSIKDAIEAWGVPHPEISLIVVNGESVSFDYLVQAGDHVSVYPQDTTLDMATLSQVQPPPPPQMRFVLDVHLGKLATYLRLLGLDTLYRNDYNDAELAQISSREQRLLLTQDRGLLKRSIVTYGYAVRSNDPEAQMLEVIKRFKLQPVLAPLQRCPRCNGTLVTVDKAAIQTQVPYYTHLYYDEFSQCQRCHQIYWKGAHYERIQSLLAAAKVPARNPVLRE</sequence>
<evidence type="ECO:0000313" key="4">
    <source>
        <dbReference type="Proteomes" id="UP001476950"/>
    </source>
</evidence>
<dbReference type="InterPro" id="IPR027798">
    <property type="entry name" value="Ub_Mut7C"/>
</dbReference>
<protein>
    <submittedName>
        <fullName evidence="3">Mut7-C ubiquitin/RNAse domain-containing protein</fullName>
    </submittedName>
</protein>
<dbReference type="PANTHER" id="PTHR39081">
    <property type="entry name" value="MUT7-C DOMAIN-CONTAINING PROTEIN"/>
    <property type="match status" value="1"/>
</dbReference>
<dbReference type="PANTHER" id="PTHR39081:SF1">
    <property type="entry name" value="MUT7-C RNASE DOMAIN-CONTAINING PROTEIN"/>
    <property type="match status" value="1"/>
</dbReference>
<dbReference type="InterPro" id="IPR016155">
    <property type="entry name" value="Mopterin_synth/thiamin_S_b"/>
</dbReference>
<comment type="caution">
    <text evidence="3">The sequence shown here is derived from an EMBL/GenBank/DDBJ whole genome shotgun (WGS) entry which is preliminary data.</text>
</comment>
<evidence type="ECO:0000259" key="2">
    <source>
        <dbReference type="Pfam" id="PF14451"/>
    </source>
</evidence>
<feature type="domain" description="Ubiquitin Mut7-C" evidence="2">
    <location>
        <begin position="1"/>
        <end position="79"/>
    </location>
</feature>
<reference evidence="3 4" key="1">
    <citation type="submission" date="2022-04" db="EMBL/GenBank/DDBJ databases">
        <title>Positive selection, recombination, and allopatry shape intraspecific diversity of widespread and dominant cyanobacteria.</title>
        <authorList>
            <person name="Wei J."/>
            <person name="Shu W."/>
            <person name="Hu C."/>
        </authorList>
    </citation>
    <scope>NUCLEOTIDE SEQUENCE [LARGE SCALE GENOMIC DNA]</scope>
    <source>
        <strain evidence="3 4">AS-A4</strain>
    </source>
</reference>
<dbReference type="Proteomes" id="UP001476950">
    <property type="component" value="Unassembled WGS sequence"/>
</dbReference>
<dbReference type="Gene3D" id="3.10.20.30">
    <property type="match status" value="1"/>
</dbReference>
<organism evidence="3 4">
    <name type="scientific">Stenomitos frigidus AS-A4</name>
    <dbReference type="NCBI Taxonomy" id="2933935"/>
    <lineage>
        <taxon>Bacteria</taxon>
        <taxon>Bacillati</taxon>
        <taxon>Cyanobacteriota</taxon>
        <taxon>Cyanophyceae</taxon>
        <taxon>Leptolyngbyales</taxon>
        <taxon>Leptolyngbyaceae</taxon>
        <taxon>Stenomitos</taxon>
    </lineage>
</organism>
<keyword evidence="4" id="KW-1185">Reference proteome</keyword>
<proteinExistence type="predicted"/>
<dbReference type="InterPro" id="IPR002782">
    <property type="entry name" value="Mut7-C_RNAse_dom"/>
</dbReference>
<accession>A0ABV0KWH9</accession>
<evidence type="ECO:0000313" key="3">
    <source>
        <dbReference type="EMBL" id="MEP1062609.1"/>
    </source>
</evidence>
<feature type="domain" description="Mut7-C RNAse" evidence="1">
    <location>
        <begin position="96"/>
        <end position="239"/>
    </location>
</feature>
<dbReference type="EMBL" id="JAMPLM010000076">
    <property type="protein sequence ID" value="MEP1062609.1"/>
    <property type="molecule type" value="Genomic_DNA"/>
</dbReference>
<dbReference type="Pfam" id="PF14451">
    <property type="entry name" value="Ub-Mut7C"/>
    <property type="match status" value="1"/>
</dbReference>
<evidence type="ECO:0000259" key="1">
    <source>
        <dbReference type="Pfam" id="PF01927"/>
    </source>
</evidence>
<gene>
    <name evidence="3" type="ORF">NDI38_30005</name>
</gene>
<name>A0ABV0KWH9_9CYAN</name>
<dbReference type="InterPro" id="IPR012675">
    <property type="entry name" value="Beta-grasp_dom_sf"/>
</dbReference>